<gene>
    <name evidence="9" type="ORF">cubi_03465</name>
</gene>
<proteinExistence type="inferred from homology"/>
<dbReference type="InterPro" id="IPR000756">
    <property type="entry name" value="Diacylglycerol_kin_accessory"/>
</dbReference>
<accession>A0A1J4MJN3</accession>
<evidence type="ECO:0000313" key="10">
    <source>
        <dbReference type="Proteomes" id="UP000186176"/>
    </source>
</evidence>
<dbReference type="VEuPathDB" id="CryptoDB:cubi_03465"/>
<dbReference type="GO" id="GO:0016020">
    <property type="term" value="C:membrane"/>
    <property type="evidence" value="ECO:0007669"/>
    <property type="project" value="TreeGrafter"/>
</dbReference>
<evidence type="ECO:0000256" key="2">
    <source>
        <dbReference type="ARBA" id="ARBA00012133"/>
    </source>
</evidence>
<dbReference type="GO" id="GO:0005524">
    <property type="term" value="F:ATP binding"/>
    <property type="evidence" value="ECO:0007669"/>
    <property type="project" value="UniProtKB-KW"/>
</dbReference>
<feature type="region of interest" description="Disordered" evidence="7">
    <location>
        <begin position="411"/>
        <end position="431"/>
    </location>
</feature>
<sequence>MHIRAFEMEKEQSKMKSKQDSKNESIFIQNEINNCEFCGANTSISYFREYIGNPLAFIYLFYNKLSGGNIETYFTKYLKEIVLDVDGIITHMNFVDMISDMEFGINRVKNSLKITNKDVCIVGVGGDGSFSTLVNTFLETIPEHKDRLIFAVLPFGTGNDWARSFGWSSYGNMKFMKDDFSPLIDLARGIFTSNLINFDTWMVEVEIYDREDSSFQRVNPNTQELERVNNSNDENKKLLVLKKRCINYFSFGEESRVGITFDTYRKKNVLLNRALYGLAGSMFTVNNKYQSNIPLSHSTRKIYLVDPKSSNQETCNQECGLCPKGTIHSSEDAQENSICPTLLSSVSLVFLNIETFGGGVKLWKNSKNIAPSIIKASSNLNFGGMVGNLSSFLINPISLDFDTFKQVKSRELREDTESSSESESYTNHKFDSESEINFDSDKSILDPKESDINSLSEVQNNDVINSNQGDQIQKTIEDEILKIVPDSSDRKLEIMSFSGLMDFSSIFLPYMSTAKKVGQFSPFQTGSPHSCEDKLSPKVSDLKVQNSTESSNYCKNQGKTLKMEFYDKNNSEYQSSLIEVYFQIDGEYYFAKEPKQCSVNYDQKIKVLKCIIPYSPFKNIH</sequence>
<comment type="caution">
    <text evidence="9">The sequence shown here is derived from an EMBL/GenBank/DDBJ whole genome shotgun (WGS) entry which is preliminary data.</text>
</comment>
<evidence type="ECO:0000256" key="3">
    <source>
        <dbReference type="ARBA" id="ARBA00022679"/>
    </source>
</evidence>
<dbReference type="Gene3D" id="3.40.50.10330">
    <property type="entry name" value="Probable inorganic polyphosphate/atp-NAD kinase, domain 1"/>
    <property type="match status" value="1"/>
</dbReference>
<name>A0A1J4MJN3_9CRYT</name>
<dbReference type="EC" id="2.7.1.107" evidence="2"/>
<evidence type="ECO:0000259" key="8">
    <source>
        <dbReference type="PROSITE" id="PS50146"/>
    </source>
</evidence>
<dbReference type="OrthoDB" id="242257at2759"/>
<dbReference type="SUPFAM" id="SSF111331">
    <property type="entry name" value="NAD kinase/diacylglycerol kinase-like"/>
    <property type="match status" value="1"/>
</dbReference>
<evidence type="ECO:0000256" key="1">
    <source>
        <dbReference type="ARBA" id="ARBA00009280"/>
    </source>
</evidence>
<feature type="region of interest" description="Disordered" evidence="7">
    <location>
        <begin position="1"/>
        <end position="20"/>
    </location>
</feature>
<dbReference type="Pfam" id="PF00781">
    <property type="entry name" value="DAGK_cat"/>
    <property type="match status" value="1"/>
</dbReference>
<evidence type="ECO:0000256" key="7">
    <source>
        <dbReference type="SAM" id="MobiDB-lite"/>
    </source>
</evidence>
<keyword evidence="5 9" id="KW-0418">Kinase</keyword>
<reference evidence="9 10" key="1">
    <citation type="submission" date="2016-10" db="EMBL/GenBank/DDBJ databases">
        <title>Reductive evolution of mitochondrial metabolism and differential evolution of invasion-related proteins in Cryptosporidium.</title>
        <authorList>
            <person name="Liu S."/>
            <person name="Roellig D.M."/>
            <person name="Guo Y."/>
            <person name="Li N."/>
            <person name="Frace M.A."/>
            <person name="Tang K."/>
            <person name="Zhang L."/>
            <person name="Feng Y."/>
            <person name="Xiao L."/>
        </authorList>
    </citation>
    <scope>NUCLEOTIDE SEQUENCE [LARGE SCALE GENOMIC DNA]</scope>
    <source>
        <strain evidence="9">39726</strain>
    </source>
</reference>
<keyword evidence="3" id="KW-0808">Transferase</keyword>
<dbReference type="GO" id="GO:0007200">
    <property type="term" value="P:phospholipase C-activating G protein-coupled receptor signaling pathway"/>
    <property type="evidence" value="ECO:0007669"/>
    <property type="project" value="InterPro"/>
</dbReference>
<keyword evidence="4" id="KW-0547">Nucleotide-binding</keyword>
<keyword evidence="6" id="KW-0067">ATP-binding</keyword>
<dbReference type="InterPro" id="IPR001206">
    <property type="entry name" value="Diacylglycerol_kinase_cat_dom"/>
</dbReference>
<dbReference type="PANTHER" id="PTHR11255:SF121">
    <property type="entry name" value="DIACYLGLYCEROL KINASE (ATP)"/>
    <property type="match status" value="1"/>
</dbReference>
<dbReference type="RefSeq" id="XP_028874922.1">
    <property type="nucleotide sequence ID" value="XM_029020478.1"/>
</dbReference>
<evidence type="ECO:0000256" key="6">
    <source>
        <dbReference type="ARBA" id="ARBA00022840"/>
    </source>
</evidence>
<dbReference type="Pfam" id="PF00609">
    <property type="entry name" value="DAGK_acc"/>
    <property type="match status" value="1"/>
</dbReference>
<dbReference type="GO" id="GO:0004143">
    <property type="term" value="F:ATP-dependent diacylglycerol kinase activity"/>
    <property type="evidence" value="ECO:0007669"/>
    <property type="project" value="UniProtKB-EC"/>
</dbReference>
<organism evidence="9 10">
    <name type="scientific">Cryptosporidium ubiquitum</name>
    <dbReference type="NCBI Taxonomy" id="857276"/>
    <lineage>
        <taxon>Eukaryota</taxon>
        <taxon>Sar</taxon>
        <taxon>Alveolata</taxon>
        <taxon>Apicomplexa</taxon>
        <taxon>Conoidasida</taxon>
        <taxon>Coccidia</taxon>
        <taxon>Eucoccidiorida</taxon>
        <taxon>Eimeriorina</taxon>
        <taxon>Cryptosporidiidae</taxon>
        <taxon>Cryptosporidium</taxon>
    </lineage>
</organism>
<dbReference type="AlphaFoldDB" id="A0A1J4MJN3"/>
<dbReference type="PANTHER" id="PTHR11255">
    <property type="entry name" value="DIACYLGLYCEROL KINASE"/>
    <property type="match status" value="1"/>
</dbReference>
<comment type="similarity">
    <text evidence="1">Belongs to the eukaryotic diacylglycerol kinase family.</text>
</comment>
<dbReference type="PROSITE" id="PS50146">
    <property type="entry name" value="DAGK"/>
    <property type="match status" value="1"/>
</dbReference>
<evidence type="ECO:0000313" key="9">
    <source>
        <dbReference type="EMBL" id="OII73667.1"/>
    </source>
</evidence>
<dbReference type="Proteomes" id="UP000186176">
    <property type="component" value="Unassembled WGS sequence"/>
</dbReference>
<dbReference type="EMBL" id="LRBP01000014">
    <property type="protein sequence ID" value="OII73667.1"/>
    <property type="molecule type" value="Genomic_DNA"/>
</dbReference>
<dbReference type="InterPro" id="IPR016064">
    <property type="entry name" value="NAD/diacylglycerol_kinase_sf"/>
</dbReference>
<dbReference type="InterPro" id="IPR037607">
    <property type="entry name" value="DGK"/>
</dbReference>
<dbReference type="InterPro" id="IPR017438">
    <property type="entry name" value="ATP-NAD_kinase_N"/>
</dbReference>
<protein>
    <recommendedName>
        <fullName evidence="2">diacylglycerol kinase (ATP)</fullName>
        <ecNumber evidence="2">2.7.1.107</ecNumber>
    </recommendedName>
</protein>
<keyword evidence="10" id="KW-1185">Reference proteome</keyword>
<dbReference type="GeneID" id="39980257"/>
<evidence type="ECO:0000256" key="5">
    <source>
        <dbReference type="ARBA" id="ARBA00022777"/>
    </source>
</evidence>
<evidence type="ECO:0000256" key="4">
    <source>
        <dbReference type="ARBA" id="ARBA00022741"/>
    </source>
</evidence>
<feature type="domain" description="DAGKc" evidence="8">
    <location>
        <begin position="121"/>
        <end position="207"/>
    </location>
</feature>